<name>X1U612_9ZZZZ</name>
<dbReference type="Pfam" id="PF00709">
    <property type="entry name" value="Adenylsucc_synt"/>
    <property type="match status" value="1"/>
</dbReference>
<dbReference type="InterPro" id="IPR027417">
    <property type="entry name" value="P-loop_NTPase"/>
</dbReference>
<dbReference type="AlphaFoldDB" id="X1U612"/>
<dbReference type="HAMAP" id="MF_00011">
    <property type="entry name" value="Adenylosucc_synth"/>
    <property type="match status" value="1"/>
</dbReference>
<evidence type="ECO:0000256" key="4">
    <source>
        <dbReference type="ARBA" id="ARBA00022755"/>
    </source>
</evidence>
<dbReference type="InterPro" id="IPR001114">
    <property type="entry name" value="Adenylosuccinate_synthetase"/>
</dbReference>
<dbReference type="EMBL" id="BARW01022405">
    <property type="protein sequence ID" value="GAI99051.1"/>
    <property type="molecule type" value="Genomic_DNA"/>
</dbReference>
<dbReference type="SUPFAM" id="SSF52540">
    <property type="entry name" value="P-loop containing nucleoside triphosphate hydrolases"/>
    <property type="match status" value="1"/>
</dbReference>
<dbReference type="GO" id="GO:0046872">
    <property type="term" value="F:metal ion binding"/>
    <property type="evidence" value="ECO:0007669"/>
    <property type="project" value="UniProtKB-KW"/>
</dbReference>
<organism evidence="7">
    <name type="scientific">marine sediment metagenome</name>
    <dbReference type="NCBI Taxonomy" id="412755"/>
    <lineage>
        <taxon>unclassified sequences</taxon>
        <taxon>metagenomes</taxon>
        <taxon>ecological metagenomes</taxon>
    </lineage>
</organism>
<keyword evidence="6" id="KW-0342">GTP-binding</keyword>
<dbReference type="GO" id="GO:0046040">
    <property type="term" value="P:IMP metabolic process"/>
    <property type="evidence" value="ECO:0007669"/>
    <property type="project" value="TreeGrafter"/>
</dbReference>
<keyword evidence="4" id="KW-0658">Purine biosynthesis</keyword>
<dbReference type="Gene3D" id="1.10.300.10">
    <property type="entry name" value="Adenylosuccinate Synthetase, subunit A, domain 2"/>
    <property type="match status" value="1"/>
</dbReference>
<dbReference type="InterPro" id="IPR042110">
    <property type="entry name" value="Adenylosuccinate_synth_dom2"/>
</dbReference>
<evidence type="ECO:0000256" key="6">
    <source>
        <dbReference type="ARBA" id="ARBA00023134"/>
    </source>
</evidence>
<gene>
    <name evidence="7" type="ORF">S12H4_37406</name>
</gene>
<dbReference type="InterPro" id="IPR033128">
    <property type="entry name" value="Adenylosuccin_syn_Lys_AS"/>
</dbReference>
<dbReference type="GO" id="GO:0004019">
    <property type="term" value="F:adenylosuccinate synthase activity"/>
    <property type="evidence" value="ECO:0007669"/>
    <property type="project" value="InterPro"/>
</dbReference>
<dbReference type="PANTHER" id="PTHR11846">
    <property type="entry name" value="ADENYLOSUCCINATE SYNTHETASE"/>
    <property type="match status" value="1"/>
</dbReference>
<comment type="caution">
    <text evidence="7">The sequence shown here is derived from an EMBL/GenBank/DDBJ whole genome shotgun (WGS) entry which is preliminary data.</text>
</comment>
<dbReference type="PROSITE" id="PS00513">
    <property type="entry name" value="ADENYLOSUCCIN_SYN_2"/>
    <property type="match status" value="1"/>
</dbReference>
<dbReference type="SMART" id="SM00788">
    <property type="entry name" value="Adenylsucc_synt"/>
    <property type="match status" value="1"/>
</dbReference>
<evidence type="ECO:0000313" key="7">
    <source>
        <dbReference type="EMBL" id="GAI99051.1"/>
    </source>
</evidence>
<sequence length="120" mass="13415">ADRGISVVGRLFISESAHVVLDYHKLEDKLREQSLGKNKIGTTARGIGPCYADKIGRSYAVRVGDFSDLDALRAKLEKIVAYKNSFFGAMYDAEPIDVDVVVFEIFLFDYEIDNVYAADK</sequence>
<keyword evidence="3" id="KW-0547">Nucleotide-binding</keyword>
<dbReference type="GO" id="GO:0005525">
    <property type="term" value="F:GTP binding"/>
    <property type="evidence" value="ECO:0007669"/>
    <property type="project" value="UniProtKB-KW"/>
</dbReference>
<protein>
    <recommendedName>
        <fullName evidence="8">Adenylosuccinate synthase</fullName>
    </recommendedName>
</protein>
<dbReference type="GO" id="GO:0005737">
    <property type="term" value="C:cytoplasm"/>
    <property type="evidence" value="ECO:0007669"/>
    <property type="project" value="TreeGrafter"/>
</dbReference>
<dbReference type="GO" id="GO:0044208">
    <property type="term" value="P:'de novo' AMP biosynthetic process"/>
    <property type="evidence" value="ECO:0007669"/>
    <property type="project" value="TreeGrafter"/>
</dbReference>
<dbReference type="FunFam" id="1.10.300.10:FF:000001">
    <property type="entry name" value="Adenylosuccinate synthetase"/>
    <property type="match status" value="1"/>
</dbReference>
<keyword evidence="2" id="KW-0479">Metal-binding</keyword>
<keyword evidence="5" id="KW-0460">Magnesium</keyword>
<evidence type="ECO:0008006" key="8">
    <source>
        <dbReference type="Google" id="ProtNLM"/>
    </source>
</evidence>
<evidence type="ECO:0000256" key="3">
    <source>
        <dbReference type="ARBA" id="ARBA00022741"/>
    </source>
</evidence>
<accession>X1U612</accession>
<proteinExistence type="inferred from homology"/>
<evidence type="ECO:0000256" key="5">
    <source>
        <dbReference type="ARBA" id="ARBA00022842"/>
    </source>
</evidence>
<dbReference type="PANTHER" id="PTHR11846:SF0">
    <property type="entry name" value="ADENYLOSUCCINATE SYNTHETASE"/>
    <property type="match status" value="1"/>
</dbReference>
<reference evidence="7" key="1">
    <citation type="journal article" date="2014" name="Front. Microbiol.">
        <title>High frequency of phylogenetically diverse reductive dehalogenase-homologous genes in deep subseafloor sedimentary metagenomes.</title>
        <authorList>
            <person name="Kawai M."/>
            <person name="Futagami T."/>
            <person name="Toyoda A."/>
            <person name="Takaki Y."/>
            <person name="Nishi S."/>
            <person name="Hori S."/>
            <person name="Arai W."/>
            <person name="Tsubouchi T."/>
            <person name="Morono Y."/>
            <person name="Uchiyama I."/>
            <person name="Ito T."/>
            <person name="Fujiyama A."/>
            <person name="Inagaki F."/>
            <person name="Takami H."/>
        </authorList>
    </citation>
    <scope>NUCLEOTIDE SEQUENCE</scope>
    <source>
        <strain evidence="7">Expedition CK06-06</strain>
    </source>
</reference>
<evidence type="ECO:0000256" key="1">
    <source>
        <dbReference type="ARBA" id="ARBA00022598"/>
    </source>
</evidence>
<evidence type="ECO:0000256" key="2">
    <source>
        <dbReference type="ARBA" id="ARBA00022723"/>
    </source>
</evidence>
<feature type="non-terminal residue" evidence="7">
    <location>
        <position position="1"/>
    </location>
</feature>
<keyword evidence="1" id="KW-0436">Ligase</keyword>